<dbReference type="GO" id="GO:1990281">
    <property type="term" value="C:efflux pump complex"/>
    <property type="evidence" value="ECO:0007669"/>
    <property type="project" value="TreeGrafter"/>
</dbReference>
<evidence type="ECO:0000256" key="1">
    <source>
        <dbReference type="ARBA" id="ARBA00009477"/>
    </source>
</evidence>
<accession>A0A139X6V4</accession>
<dbReference type="AlphaFoldDB" id="A0A139X6V4"/>
<dbReference type="Proteomes" id="UP000076925">
    <property type="component" value="Unassembled WGS sequence"/>
</dbReference>
<gene>
    <name evidence="3" type="ORF">WA1_26550</name>
</gene>
<evidence type="ECO:0000313" key="4">
    <source>
        <dbReference type="Proteomes" id="UP000076925"/>
    </source>
</evidence>
<name>A0A139X6V4_9CYAN</name>
<dbReference type="PANTHER" id="PTHR30469:SF11">
    <property type="entry name" value="BLL4320 PROTEIN"/>
    <property type="match status" value="1"/>
</dbReference>
<dbReference type="Gene3D" id="2.40.420.20">
    <property type="match status" value="1"/>
</dbReference>
<feature type="domain" description="YbhG-like alpha-helical hairpin" evidence="2">
    <location>
        <begin position="91"/>
        <end position="217"/>
    </location>
</feature>
<dbReference type="NCBIfam" id="TIGR01730">
    <property type="entry name" value="RND_mfp"/>
    <property type="match status" value="1"/>
</dbReference>
<dbReference type="SUPFAM" id="SSF111369">
    <property type="entry name" value="HlyD-like secretion proteins"/>
    <property type="match status" value="1"/>
</dbReference>
<proteinExistence type="inferred from homology"/>
<comment type="similarity">
    <text evidence="1">Belongs to the membrane fusion protein (MFP) (TC 8.A.1) family.</text>
</comment>
<sequence>MVVSVSSLALVGLNSTSAKKNVAITPHKHVIPVKTQRVKAVTSYQLLQAYTGEVAAMRVSELGFERSGKVVGLKVDRGDRVTVGTPLAQLDSSYLETQLQELLARKAQNIAILEELKAGPRSEKIAVARAQVKQIEQQLKLEEIKHARRKDLYNQGAISREQYEEVASNTNVLLERLAASRSELNELLAGTRKEQIAAQQAVVKQLDASIAQMKINIAKSTIKAPFSGTIAARRLDEGTVVNAGQAVVRLVENTQPEIEIGVPVQLIPQIQIGSTQKVQIGQNIYQSKVSSILPEVNLTTRTRTVVLTLEGARAQSVAPGQIARLTIPQTVRENGYWVPITALVRGERGLWSCYALRETENSSDRTKSYRVEQQNVEVLHTQGSRVLVRGTLQSSDTVIADGTQRIVPGQLVRPTL</sequence>
<dbReference type="Gene3D" id="2.40.30.170">
    <property type="match status" value="1"/>
</dbReference>
<dbReference type="InterPro" id="IPR006143">
    <property type="entry name" value="RND_pump_MFP"/>
</dbReference>
<reference evidence="3 4" key="1">
    <citation type="journal article" date="2013" name="Genome Biol. Evol.">
        <title>Genomes of Stigonematalean cyanobacteria (subsection V) and the evolution of oxygenic photosynthesis from prokaryotes to plastids.</title>
        <authorList>
            <person name="Dagan T."/>
            <person name="Roettger M."/>
            <person name="Stucken K."/>
            <person name="Landan G."/>
            <person name="Koch R."/>
            <person name="Major P."/>
            <person name="Gould S.B."/>
            <person name="Goremykin V.V."/>
            <person name="Rippka R."/>
            <person name="Tandeau de Marsac N."/>
            <person name="Gugger M."/>
            <person name="Lockhart P.J."/>
            <person name="Allen J.F."/>
            <person name="Brune I."/>
            <person name="Maus I."/>
            <person name="Puhler A."/>
            <person name="Martin W.F."/>
        </authorList>
    </citation>
    <scope>NUCLEOTIDE SEQUENCE [LARGE SCALE GENOMIC DNA]</scope>
    <source>
        <strain evidence="3 4">PCC 7110</strain>
    </source>
</reference>
<dbReference type="InterPro" id="IPR059052">
    <property type="entry name" value="HH_YbhG-like"/>
</dbReference>
<evidence type="ECO:0000313" key="3">
    <source>
        <dbReference type="EMBL" id="KYC40438.1"/>
    </source>
</evidence>
<dbReference type="EMBL" id="ANNX02000029">
    <property type="protein sequence ID" value="KYC40438.1"/>
    <property type="molecule type" value="Genomic_DNA"/>
</dbReference>
<comment type="caution">
    <text evidence="3">The sequence shown here is derived from an EMBL/GenBank/DDBJ whole genome shotgun (WGS) entry which is preliminary data.</text>
</comment>
<dbReference type="Pfam" id="PF25881">
    <property type="entry name" value="HH_YBHG"/>
    <property type="match status" value="1"/>
</dbReference>
<dbReference type="Gene3D" id="2.40.50.100">
    <property type="match status" value="1"/>
</dbReference>
<evidence type="ECO:0000259" key="2">
    <source>
        <dbReference type="Pfam" id="PF25881"/>
    </source>
</evidence>
<protein>
    <submittedName>
        <fullName evidence="3">Efflux transporter periplasmic adaptor subunit</fullName>
    </submittedName>
</protein>
<organism evidence="3 4">
    <name type="scientific">Scytonema hofmannii PCC 7110</name>
    <dbReference type="NCBI Taxonomy" id="128403"/>
    <lineage>
        <taxon>Bacteria</taxon>
        <taxon>Bacillati</taxon>
        <taxon>Cyanobacteriota</taxon>
        <taxon>Cyanophyceae</taxon>
        <taxon>Nostocales</taxon>
        <taxon>Scytonemataceae</taxon>
        <taxon>Scytonema</taxon>
    </lineage>
</organism>
<dbReference type="STRING" id="128403.WA1_26550"/>
<dbReference type="GO" id="GO:0015562">
    <property type="term" value="F:efflux transmembrane transporter activity"/>
    <property type="evidence" value="ECO:0007669"/>
    <property type="project" value="TreeGrafter"/>
</dbReference>
<dbReference type="PANTHER" id="PTHR30469">
    <property type="entry name" value="MULTIDRUG RESISTANCE PROTEIN MDTA"/>
    <property type="match status" value="1"/>
</dbReference>
<dbReference type="Gene3D" id="1.10.287.470">
    <property type="entry name" value="Helix hairpin bin"/>
    <property type="match status" value="1"/>
</dbReference>
<keyword evidence="4" id="KW-1185">Reference proteome</keyword>